<sequence length="398" mass="46390">MEIVRINIFYLESAFFLCKLRLIYNQLRRGSFPSQRHSLPFLTEPSPPLSFALYSHRSSSYSDSRTPSKMPFPLFKLPYLALRNAVLQMKVYEMVDISFCSQKSQRIMSNLARKQCHATVRANMYMSFIDLFGRNLNDSLSIFNTTDFEPWHIASDTKHTRTINGVEVPFFSPQVSLWENPLEGCLFFAGHLITLFGNEVIEKMQFRVKTENELVLIKYWLQKFKPTIKSFEVIWEDESVRVQSKLVESLMQKLNVTESLRMLIPSTSCIITRKLQLKYIELQSRCTLNSLLNIDSEAIRIGGISSLDFNKFLLNWKNGGSRNLKTIVAKFKLEWAALTNGVPRKWFRDYQTDMHFSMENINGVKATIRIITGYYAQGRYQDKIQFEVQQEQPEVIVL</sequence>
<dbReference type="InterPro" id="IPR012885">
    <property type="entry name" value="F-box_Sdz-33"/>
</dbReference>
<gene>
    <name evidence="2" type="ORF">CAEBREN_01501</name>
</gene>
<protein>
    <recommendedName>
        <fullName evidence="1">Sdz-33 F-box domain-containing protein</fullName>
    </recommendedName>
</protein>
<evidence type="ECO:0000313" key="3">
    <source>
        <dbReference type="Proteomes" id="UP000008068"/>
    </source>
</evidence>
<dbReference type="OrthoDB" id="28673at2759"/>
<dbReference type="InParanoid" id="G0MPE2"/>
<dbReference type="AlphaFoldDB" id="G0MPE2"/>
<dbReference type="Pfam" id="PF07735">
    <property type="entry name" value="FBA_2"/>
    <property type="match status" value="1"/>
</dbReference>
<name>G0MPE2_CAEBE</name>
<proteinExistence type="predicted"/>
<reference evidence="3" key="1">
    <citation type="submission" date="2011-07" db="EMBL/GenBank/DDBJ databases">
        <authorList>
            <consortium name="Caenorhabditis brenneri Sequencing and Analysis Consortium"/>
            <person name="Wilson R.K."/>
        </authorList>
    </citation>
    <scope>NUCLEOTIDE SEQUENCE [LARGE SCALE GENOMIC DNA]</scope>
    <source>
        <strain evidence="3">PB2801</strain>
    </source>
</reference>
<dbReference type="Proteomes" id="UP000008068">
    <property type="component" value="Unassembled WGS sequence"/>
</dbReference>
<feature type="domain" description="Sdz-33 F-box" evidence="1">
    <location>
        <begin position="273"/>
        <end position="326"/>
    </location>
</feature>
<accession>G0MPE2</accession>
<dbReference type="HOGENOM" id="CLU_693036_0_0_1"/>
<keyword evidence="3" id="KW-1185">Reference proteome</keyword>
<evidence type="ECO:0000259" key="1">
    <source>
        <dbReference type="Pfam" id="PF07735"/>
    </source>
</evidence>
<dbReference type="PANTHER" id="PTHR21503:SF8">
    <property type="entry name" value="F-BOX ASSOCIATED DOMAIN-CONTAINING PROTEIN-RELATED"/>
    <property type="match status" value="1"/>
</dbReference>
<dbReference type="EMBL" id="GL379805">
    <property type="protein sequence ID" value="EGT39901.1"/>
    <property type="molecule type" value="Genomic_DNA"/>
</dbReference>
<evidence type="ECO:0000313" key="2">
    <source>
        <dbReference type="EMBL" id="EGT39901.1"/>
    </source>
</evidence>
<organism evidence="3">
    <name type="scientific">Caenorhabditis brenneri</name>
    <name type="common">Nematode worm</name>
    <dbReference type="NCBI Taxonomy" id="135651"/>
    <lineage>
        <taxon>Eukaryota</taxon>
        <taxon>Metazoa</taxon>
        <taxon>Ecdysozoa</taxon>
        <taxon>Nematoda</taxon>
        <taxon>Chromadorea</taxon>
        <taxon>Rhabditida</taxon>
        <taxon>Rhabditina</taxon>
        <taxon>Rhabditomorpha</taxon>
        <taxon>Rhabditoidea</taxon>
        <taxon>Rhabditidae</taxon>
        <taxon>Peloderinae</taxon>
        <taxon>Caenorhabditis</taxon>
    </lineage>
</organism>
<dbReference type="PANTHER" id="PTHR21503">
    <property type="entry name" value="F-BOX-CONTAINING HYPOTHETICAL PROTEIN C.ELEGANS"/>
    <property type="match status" value="1"/>
</dbReference>
<dbReference type="eggNOG" id="ENOG502RPB9">
    <property type="taxonomic scope" value="Eukaryota"/>
</dbReference>